<dbReference type="EMBL" id="MVDE01000026">
    <property type="protein sequence ID" value="PKQ64049.1"/>
    <property type="molecule type" value="Genomic_DNA"/>
</dbReference>
<accession>A0A2N3I156</accession>
<keyword evidence="2" id="KW-1185">Reference proteome</keyword>
<proteinExistence type="predicted"/>
<organism evidence="1 2">
    <name type="scientific">Labilibaculum manganireducens</name>
    <dbReference type="NCBI Taxonomy" id="1940525"/>
    <lineage>
        <taxon>Bacteria</taxon>
        <taxon>Pseudomonadati</taxon>
        <taxon>Bacteroidota</taxon>
        <taxon>Bacteroidia</taxon>
        <taxon>Marinilabiliales</taxon>
        <taxon>Marinifilaceae</taxon>
        <taxon>Labilibaculum</taxon>
    </lineage>
</organism>
<gene>
    <name evidence="1" type="ORF">BZG01_15250</name>
</gene>
<dbReference type="RefSeq" id="WP_101310710.1">
    <property type="nucleotide sequence ID" value="NZ_MVDE01000026.1"/>
</dbReference>
<name>A0A2N3I156_9BACT</name>
<protein>
    <submittedName>
        <fullName evidence="1">Uncharacterized protein</fullName>
    </submittedName>
</protein>
<dbReference type="Proteomes" id="UP000233618">
    <property type="component" value="Unassembled WGS sequence"/>
</dbReference>
<dbReference type="AlphaFoldDB" id="A0A2N3I156"/>
<reference evidence="1 2" key="1">
    <citation type="journal article" date="2017" name="Front. Microbiol.">
        <title>Labilibaculum manganireducens gen. nov., sp. nov. and Labilibaculum filiforme sp. nov., Novel Bacteroidetes Isolated from Subsurface Sediments of the Baltic Sea.</title>
        <authorList>
            <person name="Vandieken V."/>
            <person name="Marshall I.P."/>
            <person name="Niemann H."/>
            <person name="Engelen B."/>
            <person name="Cypionka H."/>
        </authorList>
    </citation>
    <scope>NUCLEOTIDE SEQUENCE [LARGE SCALE GENOMIC DNA]</scope>
    <source>
        <strain evidence="1 2">59.10-2M</strain>
    </source>
</reference>
<sequence length="73" mass="8737">MKRTRLGKTTTADFLQAWELYEDAFPEEERRELNLQQQIMHDANYHFDIITDNGSEKVARMIIEVVREKIPKK</sequence>
<evidence type="ECO:0000313" key="2">
    <source>
        <dbReference type="Proteomes" id="UP000233618"/>
    </source>
</evidence>
<dbReference type="Gene3D" id="3.40.630.30">
    <property type="match status" value="1"/>
</dbReference>
<comment type="caution">
    <text evidence="1">The sequence shown here is derived from an EMBL/GenBank/DDBJ whole genome shotgun (WGS) entry which is preliminary data.</text>
</comment>
<evidence type="ECO:0000313" key="1">
    <source>
        <dbReference type="EMBL" id="PKQ64049.1"/>
    </source>
</evidence>